<dbReference type="PROSITE" id="PS51898">
    <property type="entry name" value="TYR_RECOMBINASE"/>
    <property type="match status" value="1"/>
</dbReference>
<evidence type="ECO:0000256" key="1">
    <source>
        <dbReference type="ARBA" id="ARBA00022908"/>
    </source>
</evidence>
<dbReference type="Proteomes" id="UP000635142">
    <property type="component" value="Unassembled WGS sequence"/>
</dbReference>
<dbReference type="InterPro" id="IPR013762">
    <property type="entry name" value="Integrase-like_cat_sf"/>
</dbReference>
<dbReference type="SUPFAM" id="SSF56349">
    <property type="entry name" value="DNA breaking-rejoining enzymes"/>
    <property type="match status" value="1"/>
</dbReference>
<evidence type="ECO:0000313" key="5">
    <source>
        <dbReference type="Proteomes" id="UP000635142"/>
    </source>
</evidence>
<dbReference type="InterPro" id="IPR002104">
    <property type="entry name" value="Integrase_catalytic"/>
</dbReference>
<keyword evidence="1" id="KW-0229">DNA integration</keyword>
<protein>
    <submittedName>
        <fullName evidence="4">Tyrosine-type recombinase/integrase</fullName>
    </submittedName>
</protein>
<dbReference type="InterPro" id="IPR050090">
    <property type="entry name" value="Tyrosine_recombinase_XerCD"/>
</dbReference>
<dbReference type="Pfam" id="PF00589">
    <property type="entry name" value="Phage_integrase"/>
    <property type="match status" value="1"/>
</dbReference>
<keyword evidence="2" id="KW-0233">DNA recombination</keyword>
<accession>A0A927D295</accession>
<dbReference type="EMBL" id="JACTAG010000001">
    <property type="protein sequence ID" value="MBD3663780.1"/>
    <property type="molecule type" value="Genomic_DNA"/>
</dbReference>
<dbReference type="GO" id="GO:0006310">
    <property type="term" value="P:DNA recombination"/>
    <property type="evidence" value="ECO:0007669"/>
    <property type="project" value="UniProtKB-KW"/>
</dbReference>
<reference evidence="4" key="1">
    <citation type="submission" date="2020-08" db="EMBL/GenBank/DDBJ databases">
        <title>Sulfitobacter aestuariivivens sp. nov., isolated from a tidal flat.</title>
        <authorList>
            <person name="Park S."/>
            <person name="Yoon J.-H."/>
        </authorList>
    </citation>
    <scope>NUCLEOTIDE SEQUENCE</scope>
    <source>
        <strain evidence="4">TSTF-M16</strain>
    </source>
</reference>
<dbReference type="Gene3D" id="1.10.443.10">
    <property type="entry name" value="Intergrase catalytic core"/>
    <property type="match status" value="1"/>
</dbReference>
<keyword evidence="5" id="KW-1185">Reference proteome</keyword>
<sequence>MVKKSKQRSAWNRGKIVGPKPALTSRQVTTIRGVLAERALLRDQVMFSLAIDSCLRGADLVRLRVTDVMVSGELCDKVRVQPTKTKARAQASIVFEPCRDTKKLLWRHIEAEDLMSTDWLFTSSRPGSGPEKQISDRAYLNLVKKWIGYAGLSPEIYGTHSIRRSRPAYLYRKTGNLRACQIMLGHKSLSSTQLYLGVEEEETLSLARQFEL</sequence>
<feature type="domain" description="Tyr recombinase" evidence="3">
    <location>
        <begin position="18"/>
        <end position="208"/>
    </location>
</feature>
<dbReference type="GO" id="GO:0003677">
    <property type="term" value="F:DNA binding"/>
    <property type="evidence" value="ECO:0007669"/>
    <property type="project" value="InterPro"/>
</dbReference>
<dbReference type="PANTHER" id="PTHR30349">
    <property type="entry name" value="PHAGE INTEGRASE-RELATED"/>
    <property type="match status" value="1"/>
</dbReference>
<evidence type="ECO:0000256" key="2">
    <source>
        <dbReference type="ARBA" id="ARBA00023172"/>
    </source>
</evidence>
<gene>
    <name evidence="4" type="ORF">H9Q16_07600</name>
</gene>
<dbReference type="PANTHER" id="PTHR30349:SF90">
    <property type="entry name" value="TYROSINE RECOMBINASE XERD"/>
    <property type="match status" value="1"/>
</dbReference>
<dbReference type="AlphaFoldDB" id="A0A927D295"/>
<name>A0A927D295_9RHOB</name>
<evidence type="ECO:0000313" key="4">
    <source>
        <dbReference type="EMBL" id="MBD3663780.1"/>
    </source>
</evidence>
<evidence type="ECO:0000259" key="3">
    <source>
        <dbReference type="PROSITE" id="PS51898"/>
    </source>
</evidence>
<dbReference type="RefSeq" id="WP_191074715.1">
    <property type="nucleotide sequence ID" value="NZ_JACTAG010000001.1"/>
</dbReference>
<dbReference type="GO" id="GO:0015074">
    <property type="term" value="P:DNA integration"/>
    <property type="evidence" value="ECO:0007669"/>
    <property type="project" value="UniProtKB-KW"/>
</dbReference>
<comment type="caution">
    <text evidence="4">The sequence shown here is derived from an EMBL/GenBank/DDBJ whole genome shotgun (WGS) entry which is preliminary data.</text>
</comment>
<proteinExistence type="predicted"/>
<dbReference type="InterPro" id="IPR011010">
    <property type="entry name" value="DNA_brk_join_enz"/>
</dbReference>
<organism evidence="4 5">
    <name type="scientific">Sulfitobacter aestuariivivens</name>
    <dbReference type="NCBI Taxonomy" id="2766981"/>
    <lineage>
        <taxon>Bacteria</taxon>
        <taxon>Pseudomonadati</taxon>
        <taxon>Pseudomonadota</taxon>
        <taxon>Alphaproteobacteria</taxon>
        <taxon>Rhodobacterales</taxon>
        <taxon>Roseobacteraceae</taxon>
        <taxon>Sulfitobacter</taxon>
    </lineage>
</organism>